<dbReference type="AlphaFoldDB" id="A0AAV9XPV2"/>
<reference evidence="2 3" key="1">
    <citation type="submission" date="2019-10" db="EMBL/GenBank/DDBJ databases">
        <authorList>
            <person name="Palmer J.M."/>
        </authorList>
    </citation>
    <scope>NUCLEOTIDE SEQUENCE [LARGE SCALE GENOMIC DNA]</scope>
    <source>
        <strain evidence="2 3">TWF694</strain>
    </source>
</reference>
<protein>
    <recommendedName>
        <fullName evidence="4">COX assembly mitochondrial protein</fullName>
    </recommendedName>
</protein>
<dbReference type="Pfam" id="PF11093">
    <property type="entry name" value="Mitochondr_Som1"/>
    <property type="match status" value="1"/>
</dbReference>
<organism evidence="2 3">
    <name type="scientific">Orbilia ellipsospora</name>
    <dbReference type="NCBI Taxonomy" id="2528407"/>
    <lineage>
        <taxon>Eukaryota</taxon>
        <taxon>Fungi</taxon>
        <taxon>Dikarya</taxon>
        <taxon>Ascomycota</taxon>
        <taxon>Pezizomycotina</taxon>
        <taxon>Orbiliomycetes</taxon>
        <taxon>Orbiliales</taxon>
        <taxon>Orbiliaceae</taxon>
        <taxon>Orbilia</taxon>
    </lineage>
</organism>
<proteinExistence type="predicted"/>
<keyword evidence="3" id="KW-1185">Reference proteome</keyword>
<evidence type="ECO:0000256" key="1">
    <source>
        <dbReference type="SAM" id="MobiDB-lite"/>
    </source>
</evidence>
<sequence length="155" mass="17828">MSYPLDKFPASELPARLAAHTTSVSTGPTPYTAKSSKGVNTPITTEKLEKECVLERLMQYDCQIVRMMSGTGLDLGDAGVNCWEIERRFWRCPGGLTVEGTAMQKAWGDSGESRRRSMELVRQRREYQEQKAAERERRRMEREAKEMLQSSDRFW</sequence>
<dbReference type="GO" id="GO:0042720">
    <property type="term" value="C:mitochondrial inner membrane peptidase complex"/>
    <property type="evidence" value="ECO:0007669"/>
    <property type="project" value="InterPro"/>
</dbReference>
<feature type="compositionally biased region" description="Basic and acidic residues" evidence="1">
    <location>
        <begin position="111"/>
        <end position="146"/>
    </location>
</feature>
<name>A0AAV9XPV2_9PEZI</name>
<feature type="region of interest" description="Disordered" evidence="1">
    <location>
        <begin position="108"/>
        <end position="155"/>
    </location>
</feature>
<evidence type="ECO:0000313" key="2">
    <source>
        <dbReference type="EMBL" id="KAK6544088.1"/>
    </source>
</evidence>
<dbReference type="EMBL" id="JAVHJO010000001">
    <property type="protein sequence ID" value="KAK6544088.1"/>
    <property type="molecule type" value="Genomic_DNA"/>
</dbReference>
<comment type="caution">
    <text evidence="2">The sequence shown here is derived from an EMBL/GenBank/DDBJ whole genome shotgun (WGS) entry which is preliminary data.</text>
</comment>
<gene>
    <name evidence="2" type="ORF">TWF694_000799</name>
</gene>
<dbReference type="Proteomes" id="UP001365542">
    <property type="component" value="Unassembled WGS sequence"/>
</dbReference>
<evidence type="ECO:0008006" key="4">
    <source>
        <dbReference type="Google" id="ProtNLM"/>
    </source>
</evidence>
<accession>A0AAV9XPV2</accession>
<evidence type="ECO:0000313" key="3">
    <source>
        <dbReference type="Proteomes" id="UP001365542"/>
    </source>
</evidence>
<dbReference type="InterPro" id="IPR024645">
    <property type="entry name" value="Mitochondr_Som1"/>
</dbReference>